<dbReference type="RefSeq" id="WP_059425786.1">
    <property type="nucleotide sequence ID" value="NZ_FAVC01000011.1"/>
</dbReference>
<comment type="caution">
    <text evidence="1">The sequence shown here is derived from an EMBL/GenBank/DDBJ whole genome shotgun (WGS) entry which is preliminary data.</text>
</comment>
<gene>
    <name evidence="1" type="ORF">ERS739223_01978</name>
</gene>
<evidence type="ECO:0000313" key="2">
    <source>
        <dbReference type="Proteomes" id="UP000052245"/>
    </source>
</evidence>
<dbReference type="EMBL" id="FAVC01000011">
    <property type="protein sequence ID" value="CUU92481.1"/>
    <property type="molecule type" value="Genomic_DNA"/>
</dbReference>
<organism evidence="1 2">
    <name type="scientific">Campylobacter hyointestinalis subsp. hyointestinalis</name>
    <dbReference type="NCBI Taxonomy" id="91352"/>
    <lineage>
        <taxon>Bacteria</taxon>
        <taxon>Pseudomonadati</taxon>
        <taxon>Campylobacterota</taxon>
        <taxon>Epsilonproteobacteria</taxon>
        <taxon>Campylobacterales</taxon>
        <taxon>Campylobacteraceae</taxon>
        <taxon>Campylobacter</taxon>
    </lineage>
</organism>
<sequence>MTNKIIEIANSHEFLKQQEMYRIAFLAGAYEKMIFELVDKPTKLKINEIILSPKFKEKNKDAFVYLIGELGKIKMANSIQNEKIDEIESELFASVAKIEEKPLYSKKEYDSSKTSVAFGYGEKEGKEA</sequence>
<reference evidence="1 2" key="1">
    <citation type="submission" date="2015-11" db="EMBL/GenBank/DDBJ databases">
        <authorList>
            <consortium name="Pathogen Informatics"/>
        </authorList>
    </citation>
    <scope>NUCLEOTIDE SEQUENCE [LARGE SCALE GENOMIC DNA]</scope>
    <source>
        <strain evidence="1 2">007A-0283</strain>
    </source>
</reference>
<protein>
    <submittedName>
        <fullName evidence="1">Uncharacterized protein</fullName>
    </submittedName>
</protein>
<evidence type="ECO:0000313" key="1">
    <source>
        <dbReference type="EMBL" id="CUU92481.1"/>
    </source>
</evidence>
<name>A0A9W5AWU7_CAMHY</name>
<dbReference type="Proteomes" id="UP000052245">
    <property type="component" value="Unassembled WGS sequence"/>
</dbReference>
<proteinExistence type="predicted"/>
<accession>A0A9W5AWU7</accession>
<dbReference type="AlphaFoldDB" id="A0A9W5AWU7"/>